<gene>
    <name evidence="2" type="ORF">TE42_03965</name>
</gene>
<dbReference type="Gene3D" id="3.40.50.1820">
    <property type="entry name" value="alpha/beta hydrolase"/>
    <property type="match status" value="1"/>
</dbReference>
<dbReference type="PATRIC" id="fig|1604020.3.peg.2599"/>
<evidence type="ECO:0000259" key="1">
    <source>
        <dbReference type="Pfam" id="PF12697"/>
    </source>
</evidence>
<dbReference type="PRINTS" id="PR00111">
    <property type="entry name" value="ABHYDROLASE"/>
</dbReference>
<dbReference type="PANTHER" id="PTHR46438">
    <property type="entry name" value="ALPHA/BETA-HYDROLASES SUPERFAMILY PROTEIN"/>
    <property type="match status" value="1"/>
</dbReference>
<proteinExistence type="predicted"/>
<accession>A0A0G2HLH9</accession>
<comment type="caution">
    <text evidence="2">The sequence shown here is derived from an EMBL/GenBank/DDBJ whole genome shotgun (WGS) entry which is preliminary data.</text>
</comment>
<dbReference type="AlphaFoldDB" id="A0A0G2HLH9"/>
<feature type="domain" description="AB hydrolase-1" evidence="1">
    <location>
        <begin position="41"/>
        <end position="291"/>
    </location>
</feature>
<dbReference type="InterPro" id="IPR029058">
    <property type="entry name" value="AB_hydrolase_fold"/>
</dbReference>
<keyword evidence="2" id="KW-0378">Hydrolase</keyword>
<name>A0A0G2HLH9_9SYNE</name>
<dbReference type="SUPFAM" id="SSF53474">
    <property type="entry name" value="alpha/beta-Hydrolases"/>
    <property type="match status" value="1"/>
</dbReference>
<protein>
    <submittedName>
        <fullName evidence="2">Alpha/beta hydrolase</fullName>
    </submittedName>
</protein>
<organism evidence="2 3">
    <name type="scientific">Candidatus Synechococcus spongiarum SP3</name>
    <dbReference type="NCBI Taxonomy" id="1604020"/>
    <lineage>
        <taxon>Bacteria</taxon>
        <taxon>Bacillati</taxon>
        <taxon>Cyanobacteriota</taxon>
        <taxon>Cyanophyceae</taxon>
        <taxon>Synechococcales</taxon>
        <taxon>Synechococcaceae</taxon>
        <taxon>Synechococcus</taxon>
    </lineage>
</organism>
<dbReference type="Pfam" id="PF12697">
    <property type="entry name" value="Abhydrolase_6"/>
    <property type="match status" value="1"/>
</dbReference>
<dbReference type="GO" id="GO:0016787">
    <property type="term" value="F:hydrolase activity"/>
    <property type="evidence" value="ECO:0007669"/>
    <property type="project" value="UniProtKB-KW"/>
</dbReference>
<evidence type="ECO:0000313" key="3">
    <source>
        <dbReference type="Proteomes" id="UP000035067"/>
    </source>
</evidence>
<evidence type="ECO:0000313" key="2">
    <source>
        <dbReference type="EMBL" id="KKZ12617.1"/>
    </source>
</evidence>
<dbReference type="Proteomes" id="UP000035067">
    <property type="component" value="Unassembled WGS sequence"/>
</dbReference>
<dbReference type="EMBL" id="JXQG01000016">
    <property type="protein sequence ID" value="KKZ12617.1"/>
    <property type="molecule type" value="Genomic_DNA"/>
</dbReference>
<dbReference type="PANTHER" id="PTHR46438:SF2">
    <property type="entry name" value="ALPHA_BETA-HYDROLASES SUPERFAMILY PROTEIN"/>
    <property type="match status" value="1"/>
</dbReference>
<reference evidence="2 3" key="1">
    <citation type="submission" date="2015-01" db="EMBL/GenBank/DDBJ databases">
        <title>Lifestyle Evolution in Cyanobacterial Symbionts of Sponges.</title>
        <authorList>
            <person name="Burgsdorf I."/>
            <person name="Slaby B.M."/>
            <person name="Handley K.M."/>
            <person name="Haber M."/>
            <person name="Blom J."/>
            <person name="Marshall C.W."/>
            <person name="Gilbert J.A."/>
            <person name="Hentschel U."/>
            <person name="Steindler L."/>
        </authorList>
    </citation>
    <scope>NUCLEOTIDE SEQUENCE [LARGE SCALE GENOMIC DNA]</scope>
    <source>
        <strain evidence="2">SP3</strain>
    </source>
</reference>
<dbReference type="InterPro" id="IPR000073">
    <property type="entry name" value="AB_hydrolase_1"/>
</dbReference>
<sequence length="310" mass="35315">MHDINVTSRRWQFRGQSIHCLRATPQDDHGAVRARQRRPALVLIHGFGASTQHWRHNIPCLARQYEVHAFDLLGFGRSAKPRDLALDTTFWRDQLLEYTRERVERPAVFVGNSLGGYVALRAAAAQPHASAGVVLLNPMGRFRCEQGRVQMHRRFSWAANGLAAMGLALLKHRIFQRLLFENLRRPGSIRRQLRKVYVDPTNVDDALVDAIRRPALDPGAFAVFSNVLNMPAHAPVDEWFSQLHAPLLFCWGRHDPWINPIPRLALFRQAAPDAKEVILEAGHCPHDEQPEHFNLVLLEWLDTLDNTATT</sequence>